<reference evidence="8 10" key="3">
    <citation type="submission" date="2019-03" db="EMBL/GenBank/DDBJ databases">
        <authorList>
            <consortium name="Pathogen Informatics"/>
        </authorList>
    </citation>
    <scope>NUCLEOTIDE SEQUENCE [LARGE SCALE GENOMIC DNA]</scope>
    <source>
        <strain evidence="8 10">NCTC12282</strain>
    </source>
</reference>
<dbReference type="SFLD" id="SFLDG01082">
    <property type="entry name" value="B12-binding_domain_containing"/>
    <property type="match status" value="1"/>
</dbReference>
<reference evidence="9" key="1">
    <citation type="submission" date="2017-09" db="EMBL/GenBank/DDBJ databases">
        <title>FDA dAtabase for Regulatory Grade micrObial Sequences (FDA-ARGOS): Supporting development and validation of Infectious Disease Dx tests.</title>
        <authorList>
            <person name="Minogue T."/>
            <person name="Wolcott M."/>
            <person name="Wasieloski L."/>
            <person name="Aguilar W."/>
            <person name="Moore D."/>
            <person name="Tallon L."/>
            <person name="Sadzewicz L."/>
            <person name="Ott S."/>
            <person name="Zhao X."/>
            <person name="Nagaraj S."/>
            <person name="Vavikolanu K."/>
            <person name="Aluvathingal J."/>
            <person name="Nadendla S."/>
            <person name="Sichtig H."/>
        </authorList>
    </citation>
    <scope>NUCLEOTIDE SEQUENCE [LARGE SCALE GENOMIC DNA]</scope>
    <source>
        <strain evidence="9">FDAARGOS_387</strain>
    </source>
</reference>
<dbReference type="PANTHER" id="PTHR13932:SF9">
    <property type="entry name" value="COPROPORPHYRINOGEN III OXIDASE"/>
    <property type="match status" value="1"/>
</dbReference>
<dbReference type="NCBIfam" id="TIGR04107">
    <property type="entry name" value="rSAM_HutW"/>
    <property type="match status" value="1"/>
</dbReference>
<keyword evidence="4" id="KW-0408">Iron</keyword>
<protein>
    <submittedName>
        <fullName evidence="7">Heme anaerobic degradation radical SAM methyltransferase ChuW/HutW</fullName>
    </submittedName>
    <submittedName>
        <fullName evidence="8">Oxygen-independent coproporphyrinogen-III oxidase</fullName>
        <ecNumber evidence="8">1.3.99.22</ecNumber>
    </submittedName>
</protein>
<dbReference type="GO" id="GO:0046872">
    <property type="term" value="F:metal ion binding"/>
    <property type="evidence" value="ECO:0007669"/>
    <property type="project" value="UniProtKB-KW"/>
</dbReference>
<dbReference type="InterPro" id="IPR034505">
    <property type="entry name" value="Coproporphyrinogen-III_oxidase"/>
</dbReference>
<evidence type="ECO:0000313" key="9">
    <source>
        <dbReference type="Proteomes" id="UP000224974"/>
    </source>
</evidence>
<keyword evidence="5" id="KW-0411">Iron-sulfur</keyword>
<evidence type="ECO:0000259" key="6">
    <source>
        <dbReference type="PROSITE" id="PS51918"/>
    </source>
</evidence>
<dbReference type="Gene3D" id="3.20.20.70">
    <property type="entry name" value="Aldolase class I"/>
    <property type="match status" value="1"/>
</dbReference>
<dbReference type="InterPro" id="IPR058240">
    <property type="entry name" value="rSAM_sf"/>
</dbReference>
<evidence type="ECO:0000256" key="2">
    <source>
        <dbReference type="ARBA" id="ARBA00022691"/>
    </source>
</evidence>
<evidence type="ECO:0000313" key="8">
    <source>
        <dbReference type="EMBL" id="VFS49868.1"/>
    </source>
</evidence>
<dbReference type="SFLD" id="SFLDF00311">
    <property type="entry name" value="heme_degradation_proteins_(Hut"/>
    <property type="match status" value="1"/>
</dbReference>
<evidence type="ECO:0000256" key="5">
    <source>
        <dbReference type="ARBA" id="ARBA00023014"/>
    </source>
</evidence>
<gene>
    <name evidence="8" type="primary">hemN_2</name>
    <name evidence="7" type="ORF">CRN84_14915</name>
    <name evidence="8" type="ORF">NCTC12282_04219</name>
</gene>
<dbReference type="Proteomes" id="UP000373449">
    <property type="component" value="Unassembled WGS sequence"/>
</dbReference>
<dbReference type="SFLD" id="SFLDS00029">
    <property type="entry name" value="Radical_SAM"/>
    <property type="match status" value="1"/>
</dbReference>
<evidence type="ECO:0000256" key="4">
    <source>
        <dbReference type="ARBA" id="ARBA00023004"/>
    </source>
</evidence>
<dbReference type="GO" id="GO:0032259">
    <property type="term" value="P:methylation"/>
    <property type="evidence" value="ECO:0007669"/>
    <property type="project" value="UniProtKB-KW"/>
</dbReference>
<reference evidence="7" key="2">
    <citation type="submission" date="2017-09" db="EMBL/GenBank/DDBJ databases">
        <title>FDA dAtabase for Regulatory Grade micrObial Sequences (FDA-ARGOS): Supporting development and validation of Infectious Disease Dx tests.</title>
        <authorList>
            <person name="Minogue T."/>
            <person name="Wolcott M."/>
            <person name="Wasieloski L."/>
            <person name="Aguilar W."/>
            <person name="Moore D."/>
            <person name="Tallon L.J."/>
            <person name="Sadzewicz L."/>
            <person name="Ott S."/>
            <person name="Zhao X."/>
            <person name="Nagaraj S."/>
            <person name="Vavikolanu K."/>
            <person name="Aluvathingal J."/>
            <person name="Nadendla S."/>
            <person name="Sichtig H."/>
        </authorList>
    </citation>
    <scope>NUCLEOTIDE SEQUENCE</scope>
    <source>
        <strain evidence="7">FDAARGOS_387</strain>
    </source>
</reference>
<keyword evidence="2" id="KW-0949">S-adenosyl-L-methionine</keyword>
<dbReference type="Proteomes" id="UP000224974">
    <property type="component" value="Unassembled WGS sequence"/>
</dbReference>
<organism evidence="7 9">
    <name type="scientific">Budvicia aquatica</name>
    <dbReference type="NCBI Taxonomy" id="82979"/>
    <lineage>
        <taxon>Bacteria</taxon>
        <taxon>Pseudomonadati</taxon>
        <taxon>Pseudomonadota</taxon>
        <taxon>Gammaproteobacteria</taxon>
        <taxon>Enterobacterales</taxon>
        <taxon>Budviciaceae</taxon>
        <taxon>Budvicia</taxon>
    </lineage>
</organism>
<name>A0A2C6DMU1_9GAMM</name>
<dbReference type="STRING" id="1111728.GCA_000427805_00089"/>
<dbReference type="PROSITE" id="PS51918">
    <property type="entry name" value="RADICAL_SAM"/>
    <property type="match status" value="1"/>
</dbReference>
<dbReference type="PANTHER" id="PTHR13932">
    <property type="entry name" value="COPROPORPHYRINIGEN III OXIDASE"/>
    <property type="match status" value="1"/>
</dbReference>
<dbReference type="RefSeq" id="WP_029092745.1">
    <property type="nucleotide sequence ID" value="NZ_BRLG01000001.1"/>
</dbReference>
<dbReference type="EMBL" id="CAADJA010000002">
    <property type="protein sequence ID" value="VFS49868.1"/>
    <property type="molecule type" value="Genomic_DNA"/>
</dbReference>
<dbReference type="CDD" id="cd01335">
    <property type="entry name" value="Radical_SAM"/>
    <property type="match status" value="1"/>
</dbReference>
<dbReference type="SMART" id="SM00729">
    <property type="entry name" value="Elp3"/>
    <property type="match status" value="1"/>
</dbReference>
<dbReference type="Pfam" id="PF04055">
    <property type="entry name" value="Radical_SAM"/>
    <property type="match status" value="1"/>
</dbReference>
<dbReference type="InterPro" id="IPR013785">
    <property type="entry name" value="Aldolase_TIM"/>
</dbReference>
<dbReference type="GO" id="GO:0006779">
    <property type="term" value="P:porphyrin-containing compound biosynthetic process"/>
    <property type="evidence" value="ECO:0007669"/>
    <property type="project" value="TreeGrafter"/>
</dbReference>
<dbReference type="InterPro" id="IPR006638">
    <property type="entry name" value="Elp3/MiaA/NifB-like_rSAM"/>
</dbReference>
<dbReference type="GO" id="GO:0016491">
    <property type="term" value="F:oxidoreductase activity"/>
    <property type="evidence" value="ECO:0007669"/>
    <property type="project" value="UniProtKB-KW"/>
</dbReference>
<dbReference type="GO" id="GO:0008168">
    <property type="term" value="F:methyltransferase activity"/>
    <property type="evidence" value="ECO:0007669"/>
    <property type="project" value="UniProtKB-KW"/>
</dbReference>
<dbReference type="InterPro" id="IPR007197">
    <property type="entry name" value="rSAM"/>
</dbReference>
<dbReference type="AlphaFoldDB" id="A0A2C6DMU1"/>
<sequence>MTIDLSPYYAQSGPLPFSDRRATMPWRNSVPLTADKIQTEWQALTQRQLPSRKRLLYLHIPFCATHCTFCGFYQNRLQPESTEKYVDYLLQEIEMEADSPLHQSAPIHAVYFGGGTPTSLAATELYRIISTLKARLPLAPDCEITVEGRILNFDDQRIDACLDAGANRFSIGIQTFDTKIRQKMARTSDKQQSVSFMKNLCSRDRAAVVCDLMFGLPGQTEQTWAEDLAIVRDLGLDGVDLYALNLLPTTPLAKASENNRVTLPDVAQRRDFYLQGASMLADYGWRQLSNSHWARTTRERNLYNLLIKQGADCIAMGSGAGGNLNGQAYMMERNLDKYYQMLENGQKPIMMMTQVTDTGYLWRHQLQEGIEIGRIDLPRLTPHSAILQPLIDQWHQAGLVKDNRACLHLTDSGRFWASNLLQSLQQIIMQVNA</sequence>
<dbReference type="EMBL" id="PDDX01000001">
    <property type="protein sequence ID" value="PHI30537.1"/>
    <property type="molecule type" value="Genomic_DNA"/>
</dbReference>
<dbReference type="SFLD" id="SFLDG01065">
    <property type="entry name" value="anaerobic_coproporphyrinogen-I"/>
    <property type="match status" value="1"/>
</dbReference>
<dbReference type="OrthoDB" id="9808022at2"/>
<dbReference type="GO" id="GO:0051539">
    <property type="term" value="F:4 iron, 4 sulfur cluster binding"/>
    <property type="evidence" value="ECO:0007669"/>
    <property type="project" value="TreeGrafter"/>
</dbReference>
<keyword evidence="7" id="KW-0808">Transferase</keyword>
<dbReference type="GO" id="GO:0005737">
    <property type="term" value="C:cytoplasm"/>
    <property type="evidence" value="ECO:0007669"/>
    <property type="project" value="TreeGrafter"/>
</dbReference>
<feature type="domain" description="Radical SAM core" evidence="6">
    <location>
        <begin position="48"/>
        <end position="286"/>
    </location>
</feature>
<comment type="cofactor">
    <cofactor evidence="1">
        <name>[4Fe-4S] cluster</name>
        <dbReference type="ChEBI" id="CHEBI:49883"/>
    </cofactor>
</comment>
<dbReference type="EC" id="1.3.99.22" evidence="8"/>
<proteinExistence type="predicted"/>
<evidence type="ECO:0000313" key="10">
    <source>
        <dbReference type="Proteomes" id="UP000373449"/>
    </source>
</evidence>
<accession>A0A2C6DMU1</accession>
<dbReference type="SUPFAM" id="SSF102114">
    <property type="entry name" value="Radical SAM enzymes"/>
    <property type="match status" value="1"/>
</dbReference>
<evidence type="ECO:0000256" key="3">
    <source>
        <dbReference type="ARBA" id="ARBA00022723"/>
    </source>
</evidence>
<evidence type="ECO:0000256" key="1">
    <source>
        <dbReference type="ARBA" id="ARBA00001966"/>
    </source>
</evidence>
<keyword evidence="9" id="KW-1185">Reference proteome</keyword>
<keyword evidence="3" id="KW-0479">Metal-binding</keyword>
<dbReference type="InterPro" id="IPR026332">
    <property type="entry name" value="HutW"/>
</dbReference>
<keyword evidence="7" id="KW-0489">Methyltransferase</keyword>
<keyword evidence="8" id="KW-0560">Oxidoreductase</keyword>
<evidence type="ECO:0000313" key="7">
    <source>
        <dbReference type="EMBL" id="PHI30537.1"/>
    </source>
</evidence>